<keyword evidence="3" id="KW-1185">Reference proteome</keyword>
<name>A0A1X6NJE1_PORUM</name>
<dbReference type="EMBL" id="KV920518">
    <property type="protein sequence ID" value="OSX68463.1"/>
    <property type="molecule type" value="Genomic_DNA"/>
</dbReference>
<dbReference type="PANTHER" id="PTHR31836:SF21">
    <property type="entry name" value="EXPANSIN-LIKE PROTEIN 7"/>
    <property type="match status" value="1"/>
</dbReference>
<proteinExistence type="predicted"/>
<keyword evidence="1" id="KW-0732">Signal</keyword>
<gene>
    <name evidence="2" type="ORF">BU14_2757s0001</name>
</gene>
<accession>A0A1X6NJE1</accession>
<dbReference type="InterPro" id="IPR051477">
    <property type="entry name" value="Expansin_CellWall"/>
</dbReference>
<dbReference type="OrthoDB" id="406505at2759"/>
<dbReference type="PANTHER" id="PTHR31836">
    <property type="match status" value="1"/>
</dbReference>
<evidence type="ECO:0000256" key="1">
    <source>
        <dbReference type="ARBA" id="ARBA00022729"/>
    </source>
</evidence>
<organism evidence="2 3">
    <name type="scientific">Porphyra umbilicalis</name>
    <name type="common">Purple laver</name>
    <name type="synonym">Red alga</name>
    <dbReference type="NCBI Taxonomy" id="2786"/>
    <lineage>
        <taxon>Eukaryota</taxon>
        <taxon>Rhodophyta</taxon>
        <taxon>Bangiophyceae</taxon>
        <taxon>Bangiales</taxon>
        <taxon>Bangiaceae</taxon>
        <taxon>Porphyra</taxon>
    </lineage>
</organism>
<dbReference type="SUPFAM" id="SSF50685">
    <property type="entry name" value="Barwin-like endoglucanases"/>
    <property type="match status" value="1"/>
</dbReference>
<dbReference type="Gene3D" id="2.40.40.10">
    <property type="entry name" value="RlpA-like domain"/>
    <property type="match status" value="1"/>
</dbReference>
<evidence type="ECO:0000313" key="2">
    <source>
        <dbReference type="EMBL" id="OSX68463.1"/>
    </source>
</evidence>
<dbReference type="CDD" id="cd22272">
    <property type="entry name" value="DPBB_EXLX1-like"/>
    <property type="match status" value="1"/>
</dbReference>
<dbReference type="InterPro" id="IPR036908">
    <property type="entry name" value="RlpA-like_sf"/>
</dbReference>
<evidence type="ECO:0000313" key="3">
    <source>
        <dbReference type="Proteomes" id="UP000218209"/>
    </source>
</evidence>
<feature type="non-terminal residue" evidence="2">
    <location>
        <position position="215"/>
    </location>
</feature>
<evidence type="ECO:0008006" key="4">
    <source>
        <dbReference type="Google" id="ProtNLM"/>
    </source>
</evidence>
<dbReference type="AlphaFoldDB" id="A0A1X6NJE1"/>
<protein>
    <recommendedName>
        <fullName evidence="4">Expansin-like EG45 domain-containing protein</fullName>
    </recommendedName>
</protein>
<sequence length="215" mass="21304">MPAFSPLSFVKMFHLHGRIRVATALLAATVAAAAAAPLGAALRAGQTGAGEGTYFGPTTRGNCALDPLPAQYGGLVGVAVSTADYAGSAACGACLRVTGSGDGAGANPITGTFSAYVMDRCPECAAGDLDLATPGDGRWAVSWTVVPCPTAGGAPEFLLEGSNPHYLKVQVRGLPAPAASVSVGGAACARTQDNFFIVATAGPPLEPPLTVTGTT</sequence>
<dbReference type="Proteomes" id="UP000218209">
    <property type="component" value="Unassembled WGS sequence"/>
</dbReference>
<reference evidence="2 3" key="1">
    <citation type="submission" date="2017-03" db="EMBL/GenBank/DDBJ databases">
        <title>WGS assembly of Porphyra umbilicalis.</title>
        <authorList>
            <person name="Brawley S.H."/>
            <person name="Blouin N.A."/>
            <person name="Ficko-Blean E."/>
            <person name="Wheeler G.L."/>
            <person name="Lohr M."/>
            <person name="Goodson H.V."/>
            <person name="Jenkins J.W."/>
            <person name="Blaby-Haas C.E."/>
            <person name="Helliwell K.E."/>
            <person name="Chan C."/>
            <person name="Marriage T."/>
            <person name="Bhattacharya D."/>
            <person name="Klein A.S."/>
            <person name="Badis Y."/>
            <person name="Brodie J."/>
            <person name="Cao Y."/>
            <person name="Collen J."/>
            <person name="Dittami S.M."/>
            <person name="Gachon C.M."/>
            <person name="Green B.R."/>
            <person name="Karpowicz S."/>
            <person name="Kim J.W."/>
            <person name="Kudahl U."/>
            <person name="Lin S."/>
            <person name="Michel G."/>
            <person name="Mittag M."/>
            <person name="Olson B.J."/>
            <person name="Pangilinan J."/>
            <person name="Peng Y."/>
            <person name="Qiu H."/>
            <person name="Shu S."/>
            <person name="Singer J.T."/>
            <person name="Smith A.G."/>
            <person name="Sprecher B.N."/>
            <person name="Wagner V."/>
            <person name="Wang W."/>
            <person name="Wang Z.-Y."/>
            <person name="Yan J."/>
            <person name="Yarish C."/>
            <person name="Zoeuner-Riek S."/>
            <person name="Zhuang Y."/>
            <person name="Zou Y."/>
            <person name="Lindquist E.A."/>
            <person name="Grimwood J."/>
            <person name="Barry K."/>
            <person name="Rokhsar D.S."/>
            <person name="Schmutz J."/>
            <person name="Stiller J.W."/>
            <person name="Grossman A.R."/>
            <person name="Prochnik S.E."/>
        </authorList>
    </citation>
    <scope>NUCLEOTIDE SEQUENCE [LARGE SCALE GENOMIC DNA]</scope>
    <source>
        <strain evidence="2">4086291</strain>
    </source>
</reference>